<keyword evidence="3" id="KW-0285">Flavoprotein</keyword>
<evidence type="ECO:0000256" key="5">
    <source>
        <dbReference type="ARBA" id="ARBA00023002"/>
    </source>
</evidence>
<evidence type="ECO:0000259" key="6">
    <source>
        <dbReference type="Pfam" id="PF00732"/>
    </source>
</evidence>
<feature type="domain" description="Glucose-methanol-choline oxidoreductase C-terminal" evidence="7">
    <location>
        <begin position="425"/>
        <end position="544"/>
    </location>
</feature>
<dbReference type="Pfam" id="PF00732">
    <property type="entry name" value="GMC_oxred_N"/>
    <property type="match status" value="1"/>
</dbReference>
<organism evidence="8 9">
    <name type="scientific">Steroidobacter flavus</name>
    <dbReference type="NCBI Taxonomy" id="1842136"/>
    <lineage>
        <taxon>Bacteria</taxon>
        <taxon>Pseudomonadati</taxon>
        <taxon>Pseudomonadota</taxon>
        <taxon>Gammaproteobacteria</taxon>
        <taxon>Steroidobacterales</taxon>
        <taxon>Steroidobacteraceae</taxon>
        <taxon>Steroidobacter</taxon>
    </lineage>
</organism>
<evidence type="ECO:0000256" key="3">
    <source>
        <dbReference type="ARBA" id="ARBA00022630"/>
    </source>
</evidence>
<dbReference type="RefSeq" id="WP_380596778.1">
    <property type="nucleotide sequence ID" value="NZ_JBHSDU010000003.1"/>
</dbReference>
<keyword evidence="5" id="KW-0560">Oxidoreductase</keyword>
<dbReference type="PANTHER" id="PTHR42784">
    <property type="entry name" value="PYRANOSE 2-OXIDASE"/>
    <property type="match status" value="1"/>
</dbReference>
<dbReference type="InterPro" id="IPR000172">
    <property type="entry name" value="GMC_OxRdtase_N"/>
</dbReference>
<accession>A0ABV8SQS9</accession>
<evidence type="ECO:0000313" key="8">
    <source>
        <dbReference type="EMBL" id="MFC4309741.1"/>
    </source>
</evidence>
<proteinExistence type="inferred from homology"/>
<name>A0ABV8SQS9_9GAMM</name>
<dbReference type="PANTHER" id="PTHR42784:SF1">
    <property type="entry name" value="PYRANOSE 2-OXIDASE"/>
    <property type="match status" value="1"/>
</dbReference>
<dbReference type="Proteomes" id="UP001595904">
    <property type="component" value="Unassembled WGS sequence"/>
</dbReference>
<sequence length="561" mass="63116">MNENTYDAIVVGTGISGGWAAKELTEKGLKTLVLDRGRMVRHVQDYPTATTDIWDFPYAGRATAEELRRHETAARTGYAVTQASKHWWVDDNDFPYTEKQRFDWIRGYHVGGRSIMWGRQSYRWSPMDFEANAKDGIAVDWPIRYDDLAPWYDHVEQFIGVSGQNEGFAQLPDGKFLPPMEMNCVEKHFKQAVAEKLGRQLTIGRVAHLTAPLAHSPQRGTCQYRNMCIRGCPFGAYFSSQSSTLPAAEKTGNMTLRPNSIVYEIIYDEKKERATGVRVLDAETRQQTEFFAKVIFLCASTFGSTYIMMNSISKRFPNGFGNDSGELGCNIMDHQLEIGARAMVDGFDDKYYTGRRPNGIYIPRYRNVGKDKRDYLRGFGYQGGASRGGWTGLMLDTKLGEKLKESAAEPGPWYMGLGGFGEILPYHENRVTMDHSKKDKYGMPVLSFDAVLRQNELAMRKDMANDAAEMLEAAGYRNVRSYDREMGIGLGIHEMGTARMGRDPKTSVLNAHNQVHACKNVYVTDGSCMTSAACQNPSLTYMALTARACNHAVEELKRMNV</sequence>
<dbReference type="InterPro" id="IPR036188">
    <property type="entry name" value="FAD/NAD-bd_sf"/>
</dbReference>
<evidence type="ECO:0000256" key="1">
    <source>
        <dbReference type="ARBA" id="ARBA00001974"/>
    </source>
</evidence>
<dbReference type="EMBL" id="JBHSDU010000003">
    <property type="protein sequence ID" value="MFC4309741.1"/>
    <property type="molecule type" value="Genomic_DNA"/>
</dbReference>
<comment type="similarity">
    <text evidence="2">Belongs to the GMC oxidoreductase family.</text>
</comment>
<reference evidence="9" key="1">
    <citation type="journal article" date="2019" name="Int. J. Syst. Evol. Microbiol.">
        <title>The Global Catalogue of Microorganisms (GCM) 10K type strain sequencing project: providing services to taxonomists for standard genome sequencing and annotation.</title>
        <authorList>
            <consortium name="The Broad Institute Genomics Platform"/>
            <consortium name="The Broad Institute Genome Sequencing Center for Infectious Disease"/>
            <person name="Wu L."/>
            <person name="Ma J."/>
        </authorList>
    </citation>
    <scope>NUCLEOTIDE SEQUENCE [LARGE SCALE GENOMIC DNA]</scope>
    <source>
        <strain evidence="9">CGMCC 1.10759</strain>
    </source>
</reference>
<evidence type="ECO:0000313" key="9">
    <source>
        <dbReference type="Proteomes" id="UP001595904"/>
    </source>
</evidence>
<dbReference type="SUPFAM" id="SSF51905">
    <property type="entry name" value="FAD/NAD(P)-binding domain"/>
    <property type="match status" value="1"/>
</dbReference>
<dbReference type="Gene3D" id="3.50.50.60">
    <property type="entry name" value="FAD/NAD(P)-binding domain"/>
    <property type="match status" value="2"/>
</dbReference>
<comment type="cofactor">
    <cofactor evidence="1">
        <name>FAD</name>
        <dbReference type="ChEBI" id="CHEBI:57692"/>
    </cofactor>
</comment>
<feature type="domain" description="Glucose-methanol-choline oxidoreductase N-terminal" evidence="6">
    <location>
        <begin position="49"/>
        <end position="334"/>
    </location>
</feature>
<keyword evidence="4" id="KW-0274">FAD</keyword>
<dbReference type="InterPro" id="IPR007867">
    <property type="entry name" value="GMC_OxRtase_C"/>
</dbReference>
<evidence type="ECO:0000256" key="2">
    <source>
        <dbReference type="ARBA" id="ARBA00010790"/>
    </source>
</evidence>
<dbReference type="InterPro" id="IPR051473">
    <property type="entry name" value="P2Ox-like"/>
</dbReference>
<dbReference type="SUPFAM" id="SSF54373">
    <property type="entry name" value="FAD-linked reductases, C-terminal domain"/>
    <property type="match status" value="1"/>
</dbReference>
<evidence type="ECO:0000259" key="7">
    <source>
        <dbReference type="Pfam" id="PF05199"/>
    </source>
</evidence>
<evidence type="ECO:0000256" key="4">
    <source>
        <dbReference type="ARBA" id="ARBA00022827"/>
    </source>
</evidence>
<protein>
    <submittedName>
        <fullName evidence="8">GMC oxidoreductase</fullName>
    </submittedName>
</protein>
<comment type="caution">
    <text evidence="8">The sequence shown here is derived from an EMBL/GenBank/DDBJ whole genome shotgun (WGS) entry which is preliminary data.</text>
</comment>
<dbReference type="Pfam" id="PF05199">
    <property type="entry name" value="GMC_oxred_C"/>
    <property type="match status" value="1"/>
</dbReference>
<gene>
    <name evidence="8" type="ORF">ACFPN2_11675</name>
</gene>
<keyword evidence="9" id="KW-1185">Reference proteome</keyword>